<protein>
    <submittedName>
        <fullName evidence="2">Uncharacterized protein</fullName>
    </submittedName>
</protein>
<evidence type="ECO:0000256" key="1">
    <source>
        <dbReference type="SAM" id="MobiDB-lite"/>
    </source>
</evidence>
<reference evidence="2 3" key="1">
    <citation type="submission" date="2019-07" db="EMBL/GenBank/DDBJ databases">
        <title>Whole genome shotgun sequence of Myxococcus virescens NBRC 100334.</title>
        <authorList>
            <person name="Hosoyama A."/>
            <person name="Uohara A."/>
            <person name="Ohji S."/>
            <person name="Ichikawa N."/>
        </authorList>
    </citation>
    <scope>NUCLEOTIDE SEQUENCE [LARGE SCALE GENOMIC DNA]</scope>
    <source>
        <strain evidence="2 3">NBRC 100334</strain>
    </source>
</reference>
<dbReference type="Proteomes" id="UP000321224">
    <property type="component" value="Unassembled WGS sequence"/>
</dbReference>
<evidence type="ECO:0000313" key="3">
    <source>
        <dbReference type="Proteomes" id="UP000321224"/>
    </source>
</evidence>
<sequence>MSVDAPRGKGWASTEARFGGRSGSGSATYAHGRYDAGGTGYIFAVERRAPLALARRHEQGFRSVSPGQDHGGAVQSGGAWRTPRRPVRAAPQRIQPAARKIRA</sequence>
<feature type="region of interest" description="Disordered" evidence="1">
    <location>
        <begin position="1"/>
        <end position="35"/>
    </location>
</feature>
<comment type="caution">
    <text evidence="2">The sequence shown here is derived from an EMBL/GenBank/DDBJ whole genome shotgun (WGS) entry which is preliminary data.</text>
</comment>
<name>A0A511HI51_9BACT</name>
<feature type="compositionally biased region" description="Low complexity" evidence="1">
    <location>
        <begin position="88"/>
        <end position="103"/>
    </location>
</feature>
<feature type="region of interest" description="Disordered" evidence="1">
    <location>
        <begin position="59"/>
        <end position="103"/>
    </location>
</feature>
<evidence type="ECO:0000313" key="2">
    <source>
        <dbReference type="EMBL" id="GEL73242.1"/>
    </source>
</evidence>
<organism evidence="2 3">
    <name type="scientific">Myxococcus virescens</name>
    <dbReference type="NCBI Taxonomy" id="83456"/>
    <lineage>
        <taxon>Bacteria</taxon>
        <taxon>Pseudomonadati</taxon>
        <taxon>Myxococcota</taxon>
        <taxon>Myxococcia</taxon>
        <taxon>Myxococcales</taxon>
        <taxon>Cystobacterineae</taxon>
        <taxon>Myxococcaceae</taxon>
        <taxon>Myxococcus</taxon>
    </lineage>
</organism>
<accession>A0A511HI51</accession>
<dbReference type="EMBL" id="BJVY01000032">
    <property type="protein sequence ID" value="GEL73242.1"/>
    <property type="molecule type" value="Genomic_DNA"/>
</dbReference>
<proteinExistence type="predicted"/>
<dbReference type="AlphaFoldDB" id="A0A511HI51"/>
<gene>
    <name evidence="2" type="ORF">MVI01_50260</name>
</gene>